<feature type="region of interest" description="Disordered" evidence="11">
    <location>
        <begin position="539"/>
        <end position="588"/>
    </location>
</feature>
<feature type="domain" description="RING-type" evidence="13">
    <location>
        <begin position="192"/>
        <end position="395"/>
    </location>
</feature>
<evidence type="ECO:0000313" key="15">
    <source>
        <dbReference type="Proteomes" id="UP001302745"/>
    </source>
</evidence>
<protein>
    <recommendedName>
        <fullName evidence="2">RBR-type E3 ubiquitin transferase</fullName>
        <ecNumber evidence="2">2.3.2.31</ecNumber>
    </recommendedName>
</protein>
<dbReference type="InterPro" id="IPR002867">
    <property type="entry name" value="IBR_dom"/>
</dbReference>
<evidence type="ECO:0000256" key="5">
    <source>
        <dbReference type="ARBA" id="ARBA00022737"/>
    </source>
</evidence>
<feature type="region of interest" description="Disordered" evidence="11">
    <location>
        <begin position="1"/>
        <end position="21"/>
    </location>
</feature>
<dbReference type="InterPro" id="IPR013083">
    <property type="entry name" value="Znf_RING/FYVE/PHD"/>
</dbReference>
<feature type="coiled-coil region" evidence="10">
    <location>
        <begin position="392"/>
        <end position="438"/>
    </location>
</feature>
<evidence type="ECO:0000313" key="14">
    <source>
        <dbReference type="EMBL" id="KAK4148969.1"/>
    </source>
</evidence>
<accession>A0AAN6VDB4</accession>
<evidence type="ECO:0000256" key="4">
    <source>
        <dbReference type="ARBA" id="ARBA00022723"/>
    </source>
</evidence>
<dbReference type="InterPro" id="IPR044066">
    <property type="entry name" value="TRIAD_supradom"/>
</dbReference>
<dbReference type="EC" id="2.3.2.31" evidence="2"/>
<dbReference type="PROSITE" id="PS51873">
    <property type="entry name" value="TRIAD"/>
    <property type="match status" value="1"/>
</dbReference>
<comment type="caution">
    <text evidence="14">The sequence shown here is derived from an EMBL/GenBank/DDBJ whole genome shotgun (WGS) entry which is preliminary data.</text>
</comment>
<evidence type="ECO:0000256" key="1">
    <source>
        <dbReference type="ARBA" id="ARBA00001798"/>
    </source>
</evidence>
<feature type="region of interest" description="Disordered" evidence="11">
    <location>
        <begin position="138"/>
        <end position="157"/>
    </location>
</feature>
<dbReference type="GO" id="GO:0061630">
    <property type="term" value="F:ubiquitin protein ligase activity"/>
    <property type="evidence" value="ECO:0007669"/>
    <property type="project" value="UniProtKB-EC"/>
</dbReference>
<evidence type="ECO:0000256" key="3">
    <source>
        <dbReference type="ARBA" id="ARBA00022679"/>
    </source>
</evidence>
<reference evidence="14" key="1">
    <citation type="journal article" date="2023" name="Mol. Phylogenet. Evol.">
        <title>Genome-scale phylogeny and comparative genomics of the fungal order Sordariales.</title>
        <authorList>
            <person name="Hensen N."/>
            <person name="Bonometti L."/>
            <person name="Westerberg I."/>
            <person name="Brannstrom I.O."/>
            <person name="Guillou S."/>
            <person name="Cros-Aarteil S."/>
            <person name="Calhoun S."/>
            <person name="Haridas S."/>
            <person name="Kuo A."/>
            <person name="Mondo S."/>
            <person name="Pangilinan J."/>
            <person name="Riley R."/>
            <person name="LaButti K."/>
            <person name="Andreopoulos B."/>
            <person name="Lipzen A."/>
            <person name="Chen C."/>
            <person name="Yan M."/>
            <person name="Daum C."/>
            <person name="Ng V."/>
            <person name="Clum A."/>
            <person name="Steindorff A."/>
            <person name="Ohm R.A."/>
            <person name="Martin F."/>
            <person name="Silar P."/>
            <person name="Natvig D.O."/>
            <person name="Lalanne C."/>
            <person name="Gautier V."/>
            <person name="Ament-Velasquez S.L."/>
            <person name="Kruys A."/>
            <person name="Hutchinson M.I."/>
            <person name="Powell A.J."/>
            <person name="Barry K."/>
            <person name="Miller A.N."/>
            <person name="Grigoriev I.V."/>
            <person name="Debuchy R."/>
            <person name="Gladieux P."/>
            <person name="Hiltunen Thoren M."/>
            <person name="Johannesson H."/>
        </authorList>
    </citation>
    <scope>NUCLEOTIDE SEQUENCE</scope>
    <source>
        <strain evidence="14">CBS 538.74</strain>
    </source>
</reference>
<organism evidence="14 15">
    <name type="scientific">Chaetomidium leptoderma</name>
    <dbReference type="NCBI Taxonomy" id="669021"/>
    <lineage>
        <taxon>Eukaryota</taxon>
        <taxon>Fungi</taxon>
        <taxon>Dikarya</taxon>
        <taxon>Ascomycota</taxon>
        <taxon>Pezizomycotina</taxon>
        <taxon>Sordariomycetes</taxon>
        <taxon>Sordariomycetidae</taxon>
        <taxon>Sordariales</taxon>
        <taxon>Chaetomiaceae</taxon>
        <taxon>Chaetomidium</taxon>
    </lineage>
</organism>
<evidence type="ECO:0000259" key="12">
    <source>
        <dbReference type="PROSITE" id="PS50089"/>
    </source>
</evidence>
<feature type="compositionally biased region" description="Polar residues" evidence="11">
    <location>
        <begin position="80"/>
        <end position="92"/>
    </location>
</feature>
<feature type="region of interest" description="Disordered" evidence="11">
    <location>
        <begin position="61"/>
        <end position="126"/>
    </location>
</feature>
<dbReference type="GO" id="GO:0016567">
    <property type="term" value="P:protein ubiquitination"/>
    <property type="evidence" value="ECO:0007669"/>
    <property type="project" value="InterPro"/>
</dbReference>
<evidence type="ECO:0000256" key="6">
    <source>
        <dbReference type="ARBA" id="ARBA00022771"/>
    </source>
</evidence>
<keyword evidence="10" id="KW-0175">Coiled coil</keyword>
<evidence type="ECO:0000256" key="8">
    <source>
        <dbReference type="ARBA" id="ARBA00022833"/>
    </source>
</evidence>
<feature type="compositionally biased region" description="Pro residues" evidence="11">
    <location>
        <begin position="104"/>
        <end position="113"/>
    </location>
</feature>
<reference evidence="14" key="2">
    <citation type="submission" date="2023-05" db="EMBL/GenBank/DDBJ databases">
        <authorList>
            <consortium name="Lawrence Berkeley National Laboratory"/>
            <person name="Steindorff A."/>
            <person name="Hensen N."/>
            <person name="Bonometti L."/>
            <person name="Westerberg I."/>
            <person name="Brannstrom I.O."/>
            <person name="Guillou S."/>
            <person name="Cros-Aarteil S."/>
            <person name="Calhoun S."/>
            <person name="Haridas S."/>
            <person name="Kuo A."/>
            <person name="Mondo S."/>
            <person name="Pangilinan J."/>
            <person name="Riley R."/>
            <person name="Labutti K."/>
            <person name="Andreopoulos B."/>
            <person name="Lipzen A."/>
            <person name="Chen C."/>
            <person name="Yanf M."/>
            <person name="Daum C."/>
            <person name="Ng V."/>
            <person name="Clum A."/>
            <person name="Ohm R."/>
            <person name="Martin F."/>
            <person name="Silar P."/>
            <person name="Natvig D."/>
            <person name="Lalanne C."/>
            <person name="Gautier V."/>
            <person name="Ament-Velasquez S.L."/>
            <person name="Kruys A."/>
            <person name="Hutchinson M.I."/>
            <person name="Powell A.J."/>
            <person name="Barry K."/>
            <person name="Miller A.N."/>
            <person name="Grigoriev I.V."/>
            <person name="Debuchy R."/>
            <person name="Gladieux P."/>
            <person name="Thoren M.H."/>
            <person name="Johannesson H."/>
        </authorList>
    </citation>
    <scope>NUCLEOTIDE SEQUENCE</scope>
    <source>
        <strain evidence="14">CBS 538.74</strain>
    </source>
</reference>
<keyword evidence="7" id="KW-0833">Ubl conjugation pathway</keyword>
<dbReference type="InterPro" id="IPR001841">
    <property type="entry name" value="Znf_RING"/>
</dbReference>
<feature type="compositionally biased region" description="Low complexity" evidence="11">
    <location>
        <begin position="552"/>
        <end position="573"/>
    </location>
</feature>
<keyword evidence="5" id="KW-0677">Repeat</keyword>
<dbReference type="Proteomes" id="UP001302745">
    <property type="component" value="Unassembled WGS sequence"/>
</dbReference>
<dbReference type="EMBL" id="MU857225">
    <property type="protein sequence ID" value="KAK4148969.1"/>
    <property type="molecule type" value="Genomic_DNA"/>
</dbReference>
<dbReference type="CDD" id="cd20335">
    <property type="entry name" value="BRcat_RBR"/>
    <property type="match status" value="1"/>
</dbReference>
<dbReference type="Pfam" id="PF01485">
    <property type="entry name" value="IBR"/>
    <property type="match status" value="2"/>
</dbReference>
<sequence length="716" mass="80837">MARHTLLLAGPVDGLQTGPPELGDVDYVREVLARPDCATEADIEQELVAKATALQIELPISGQPSPKYYGVTAGEPPGTPGSQHTRAVSTGSDGPEDTGVTPPTSDPPGPAAPPTTDALTRKRSRTVSFSQYDRYISQVDPALAQPKPPRPTHEKSEWSAGIVIKSGTRKGVRGFTRSIAARLRRKRPSPNVPMPCICCREEFTTDNDSLHTLPCGHCYCRDCLAIMVEQSMRDESKMPPRCCTQPIPSAIIKLVLPREKQQLFLKAVVQYSTPWEARIFCPNTSCGEFIPPADRADPKHPFEALCKTCRTRVCVMCKRNAHRLGQDCPEDHDSDAVLKMGESSGWRRCYKCRSLVELAQGCTHITCRCKAQFCYICGAVWDPAVGCPDFCNGEEEMERRRAEEEARLAELEAEKAALEKAAEKEEMARQEAEKRTRENSEFGRLRAQQEAEMARFEAYEQKVNEAMRVRQSNKKLALVDKFSDLADKMRERHAKTEQHLEDRQVMAEIEMQAKMEEKEKKVRIKLKYMEDYCNGGKGASAGAGAGTVPPADNNDSNNDNNDNNDNNNADDNNTTAMPQRQVTDRDREQLRQQYCVRDGMARRHRSQINGLREKQAKSMEELVARHAHEMETLVDRRRADEMEHLAVEFTDEEELLLQVLSERRARLESRWRLAGEILRVELERREKRAFAVMALPKWSKSFSRRLFSLFVLSSPS</sequence>
<evidence type="ECO:0000256" key="7">
    <source>
        <dbReference type="ARBA" id="ARBA00022786"/>
    </source>
</evidence>
<keyword evidence="4" id="KW-0479">Metal-binding</keyword>
<keyword evidence="15" id="KW-1185">Reference proteome</keyword>
<dbReference type="SUPFAM" id="SSF57850">
    <property type="entry name" value="RING/U-box"/>
    <property type="match status" value="2"/>
</dbReference>
<evidence type="ECO:0000259" key="13">
    <source>
        <dbReference type="PROSITE" id="PS51873"/>
    </source>
</evidence>
<dbReference type="InterPro" id="IPR017907">
    <property type="entry name" value="Znf_RING_CS"/>
</dbReference>
<comment type="catalytic activity">
    <reaction evidence="1">
        <text>[E2 ubiquitin-conjugating enzyme]-S-ubiquitinyl-L-cysteine + [acceptor protein]-L-lysine = [E2 ubiquitin-conjugating enzyme]-L-cysteine + [acceptor protein]-N(6)-ubiquitinyl-L-lysine.</text>
        <dbReference type="EC" id="2.3.2.31"/>
    </reaction>
</comment>
<keyword evidence="3" id="KW-0808">Transferase</keyword>
<dbReference type="InterPro" id="IPR031127">
    <property type="entry name" value="E3_UB_ligase_RBR"/>
</dbReference>
<dbReference type="GO" id="GO:0008270">
    <property type="term" value="F:zinc ion binding"/>
    <property type="evidence" value="ECO:0007669"/>
    <property type="project" value="UniProtKB-KW"/>
</dbReference>
<keyword evidence="8" id="KW-0862">Zinc</keyword>
<dbReference type="CDD" id="cd22584">
    <property type="entry name" value="Rcat_RBR_unk"/>
    <property type="match status" value="1"/>
</dbReference>
<proteinExistence type="predicted"/>
<keyword evidence="6 9" id="KW-0863">Zinc-finger</keyword>
<dbReference type="Gene3D" id="3.30.40.10">
    <property type="entry name" value="Zinc/RING finger domain, C3HC4 (zinc finger)"/>
    <property type="match status" value="1"/>
</dbReference>
<dbReference type="Gene3D" id="1.20.120.1750">
    <property type="match status" value="1"/>
</dbReference>
<evidence type="ECO:0000256" key="11">
    <source>
        <dbReference type="SAM" id="MobiDB-lite"/>
    </source>
</evidence>
<evidence type="ECO:0000256" key="10">
    <source>
        <dbReference type="SAM" id="Coils"/>
    </source>
</evidence>
<dbReference type="PROSITE" id="PS50089">
    <property type="entry name" value="ZF_RING_2"/>
    <property type="match status" value="1"/>
</dbReference>
<gene>
    <name evidence="14" type="ORF">C8A00DRAFT_47328</name>
</gene>
<name>A0AAN6VDB4_9PEZI</name>
<evidence type="ECO:0000256" key="9">
    <source>
        <dbReference type="PROSITE-ProRule" id="PRU00175"/>
    </source>
</evidence>
<dbReference type="PROSITE" id="PS00518">
    <property type="entry name" value="ZF_RING_1"/>
    <property type="match status" value="1"/>
</dbReference>
<dbReference type="PANTHER" id="PTHR11685">
    <property type="entry name" value="RBR FAMILY RING FINGER AND IBR DOMAIN-CONTAINING"/>
    <property type="match status" value="1"/>
</dbReference>
<evidence type="ECO:0000256" key="2">
    <source>
        <dbReference type="ARBA" id="ARBA00012251"/>
    </source>
</evidence>
<dbReference type="AlphaFoldDB" id="A0AAN6VDB4"/>
<feature type="domain" description="RING-type" evidence="12">
    <location>
        <begin position="196"/>
        <end position="242"/>
    </location>
</feature>